<gene>
    <name evidence="3" type="ORF">ACFPU1_01570</name>
</gene>
<proteinExistence type="predicted"/>
<dbReference type="InterPro" id="IPR001296">
    <property type="entry name" value="Glyco_trans_1"/>
</dbReference>
<comment type="caution">
    <text evidence="3">The sequence shown here is derived from an EMBL/GenBank/DDBJ whole genome shotgun (WGS) entry which is preliminary data.</text>
</comment>
<reference evidence="4" key="1">
    <citation type="journal article" date="2019" name="Int. J. Syst. Evol. Microbiol.">
        <title>The Global Catalogue of Microorganisms (GCM) 10K type strain sequencing project: providing services to taxonomists for standard genome sequencing and annotation.</title>
        <authorList>
            <consortium name="The Broad Institute Genomics Platform"/>
            <consortium name="The Broad Institute Genome Sequencing Center for Infectious Disease"/>
            <person name="Wu L."/>
            <person name="Ma J."/>
        </authorList>
    </citation>
    <scope>NUCLEOTIDE SEQUENCE [LARGE SCALE GENOMIC DNA]</scope>
    <source>
        <strain evidence="4">CECT 7184</strain>
    </source>
</reference>
<dbReference type="GO" id="GO:0016757">
    <property type="term" value="F:glycosyltransferase activity"/>
    <property type="evidence" value="ECO:0007669"/>
    <property type="project" value="UniProtKB-KW"/>
</dbReference>
<dbReference type="PANTHER" id="PTHR46401">
    <property type="entry name" value="GLYCOSYLTRANSFERASE WBBK-RELATED"/>
    <property type="match status" value="1"/>
</dbReference>
<dbReference type="SUPFAM" id="SSF53756">
    <property type="entry name" value="UDP-Glycosyltransferase/glycogen phosphorylase"/>
    <property type="match status" value="1"/>
</dbReference>
<dbReference type="CDD" id="cd03801">
    <property type="entry name" value="GT4_PimA-like"/>
    <property type="match status" value="1"/>
</dbReference>
<keyword evidence="4" id="KW-1185">Reference proteome</keyword>
<feature type="domain" description="Glycosyl transferase family 1" evidence="2">
    <location>
        <begin position="198"/>
        <end position="366"/>
    </location>
</feature>
<dbReference type="Pfam" id="PF00534">
    <property type="entry name" value="Glycos_transf_1"/>
    <property type="match status" value="1"/>
</dbReference>
<evidence type="ECO:0000256" key="1">
    <source>
        <dbReference type="ARBA" id="ARBA00022679"/>
    </source>
</evidence>
<keyword evidence="1 3" id="KW-0808">Transferase</keyword>
<dbReference type="EC" id="2.4.-.-" evidence="3"/>
<dbReference type="EMBL" id="JBHSOZ010000002">
    <property type="protein sequence ID" value="MFC5711463.1"/>
    <property type="molecule type" value="Genomic_DNA"/>
</dbReference>
<evidence type="ECO:0000259" key="2">
    <source>
        <dbReference type="Pfam" id="PF00534"/>
    </source>
</evidence>
<protein>
    <submittedName>
        <fullName evidence="3">Glycosyltransferase family 4 protein</fullName>
        <ecNumber evidence="3">2.4.-.-</ecNumber>
    </submittedName>
</protein>
<accession>A0ABW0YM10</accession>
<evidence type="ECO:0000313" key="3">
    <source>
        <dbReference type="EMBL" id="MFC5711463.1"/>
    </source>
</evidence>
<dbReference type="Gene3D" id="3.40.50.2000">
    <property type="entry name" value="Glycogen Phosphorylase B"/>
    <property type="match status" value="2"/>
</dbReference>
<dbReference type="PANTHER" id="PTHR46401:SF2">
    <property type="entry name" value="GLYCOSYLTRANSFERASE WBBK-RELATED"/>
    <property type="match status" value="1"/>
</dbReference>
<organism evidence="3 4">
    <name type="scientific">Thalassorhabdus alkalitolerans</name>
    <dbReference type="NCBI Taxonomy" id="2282697"/>
    <lineage>
        <taxon>Bacteria</taxon>
        <taxon>Bacillati</taxon>
        <taxon>Bacillota</taxon>
        <taxon>Bacilli</taxon>
        <taxon>Bacillales</taxon>
        <taxon>Bacillaceae</taxon>
        <taxon>Thalassorhabdus</taxon>
    </lineage>
</organism>
<name>A0ABW0YM10_9BACI</name>
<dbReference type="Proteomes" id="UP001596142">
    <property type="component" value="Unassembled WGS sequence"/>
</dbReference>
<sequence length="391" mass="44070">MASKNSIQQLGSESGAACRAAGSESFSACCCAIKKVNGLKILYIYRYLLLGGVCTQLSNRLVHLSKKCEVHFAFLRDHGGETAFRKHPHVYKPKTDDELKELINKNNYDLIINVDTEEAYEVIHASTFQGKVIHEVHGTSKRIEYLKWLDVSTIDALITPTQYVMDVLRKEYNVSTNIPAYVTPNCLELEHFYPRSVSAGEQPRVMLWIGKINDHKNWRGFIELAADYTETYPDSEIWMAGGETASPRPVKELLAYVEEHKLMNKWRWLPRVEYEAMPHLYSFVAQTGGFTMSTSTNESFGMTLIEALACECPVIAPNVGGIPEVLRGSLQRAMYPGNDLQGALSLAGKMSEDQQWRMSLAKEGREEVAARYGVEPVVDHYFSTLQTIVNQ</sequence>
<dbReference type="RefSeq" id="WP_385937751.1">
    <property type="nucleotide sequence ID" value="NZ_JBHSOZ010000002.1"/>
</dbReference>
<evidence type="ECO:0000313" key="4">
    <source>
        <dbReference type="Proteomes" id="UP001596142"/>
    </source>
</evidence>
<keyword evidence="3" id="KW-0328">Glycosyltransferase</keyword>